<dbReference type="InterPro" id="IPR044742">
    <property type="entry name" value="DEAD/DEAH_RhlB"/>
</dbReference>
<evidence type="ECO:0000256" key="4">
    <source>
        <dbReference type="ARBA" id="ARBA00022801"/>
    </source>
</evidence>
<dbReference type="PROSITE" id="PS51192">
    <property type="entry name" value="HELICASE_ATP_BIND_1"/>
    <property type="match status" value="1"/>
</dbReference>
<evidence type="ECO:0000256" key="1">
    <source>
        <dbReference type="ARBA" id="ARBA00012552"/>
    </source>
</evidence>
<dbReference type="InterPro" id="IPR027417">
    <property type="entry name" value="P-loop_NTPase"/>
</dbReference>
<dbReference type="InterPro" id="IPR001650">
    <property type="entry name" value="Helicase_C-like"/>
</dbReference>
<evidence type="ECO:0000256" key="9">
    <source>
        <dbReference type="ARBA" id="ARBA00074363"/>
    </source>
</evidence>
<dbReference type="EC" id="3.6.4.13" evidence="1"/>
<evidence type="ECO:0000259" key="13">
    <source>
        <dbReference type="PROSITE" id="PS51192"/>
    </source>
</evidence>
<dbReference type="SUPFAM" id="SSF52540">
    <property type="entry name" value="P-loop containing nucleoside triphosphate hydrolases"/>
    <property type="match status" value="1"/>
</dbReference>
<dbReference type="Gene3D" id="3.40.50.300">
    <property type="entry name" value="P-loop containing nucleotide triphosphate hydrolases"/>
    <property type="match status" value="2"/>
</dbReference>
<dbReference type="Pfam" id="PF00271">
    <property type="entry name" value="Helicase_C"/>
    <property type="match status" value="1"/>
</dbReference>
<dbReference type="CDD" id="cd00268">
    <property type="entry name" value="DEADc"/>
    <property type="match status" value="1"/>
</dbReference>
<dbReference type="PANTHER" id="PTHR47959">
    <property type="entry name" value="ATP-DEPENDENT RNA HELICASE RHLE-RELATED"/>
    <property type="match status" value="1"/>
</dbReference>
<evidence type="ECO:0000256" key="6">
    <source>
        <dbReference type="ARBA" id="ARBA00022840"/>
    </source>
</evidence>
<feature type="domain" description="DEAD-box RNA helicase Q" evidence="15">
    <location>
        <begin position="2"/>
        <end position="30"/>
    </location>
</feature>
<comment type="catalytic activity">
    <reaction evidence="8">
        <text>ATP + H2O = ADP + phosphate + H(+)</text>
        <dbReference type="Rhea" id="RHEA:13065"/>
        <dbReference type="ChEBI" id="CHEBI:15377"/>
        <dbReference type="ChEBI" id="CHEBI:15378"/>
        <dbReference type="ChEBI" id="CHEBI:30616"/>
        <dbReference type="ChEBI" id="CHEBI:43474"/>
        <dbReference type="ChEBI" id="CHEBI:456216"/>
        <dbReference type="EC" id="3.6.4.13"/>
    </reaction>
</comment>
<comment type="similarity">
    <text evidence="7 11">Belongs to the DEAD box helicase family.</text>
</comment>
<evidence type="ECO:0000256" key="7">
    <source>
        <dbReference type="ARBA" id="ARBA00038437"/>
    </source>
</evidence>
<evidence type="ECO:0000256" key="10">
    <source>
        <dbReference type="PROSITE-ProRule" id="PRU00552"/>
    </source>
</evidence>
<dbReference type="SMART" id="SM00490">
    <property type="entry name" value="HELICc"/>
    <property type="match status" value="1"/>
</dbReference>
<accession>A0A0P0YZE0</accession>
<dbReference type="InterPro" id="IPR011545">
    <property type="entry name" value="DEAD/DEAH_box_helicase_dom"/>
</dbReference>
<keyword evidence="3 11" id="KW-0547">Nucleotide-binding</keyword>
<name>A0A0P0YZE0_9HYPH</name>
<evidence type="ECO:0000313" key="16">
    <source>
        <dbReference type="EMBL" id="BAT27058.1"/>
    </source>
</evidence>
<keyword evidence="5 11" id="KW-0347">Helicase</keyword>
<protein>
    <recommendedName>
        <fullName evidence="9">DEAD-box ATP-dependent RNA helicase RhpA</fullName>
        <ecNumber evidence="1">3.6.4.13</ecNumber>
    </recommendedName>
</protein>
<dbReference type="InterPro" id="IPR050079">
    <property type="entry name" value="DEAD_box_RNA_helicase"/>
</dbReference>
<dbReference type="PANTHER" id="PTHR47959:SF13">
    <property type="entry name" value="ATP-DEPENDENT RNA HELICASE RHLE"/>
    <property type="match status" value="1"/>
</dbReference>
<dbReference type="InterPro" id="IPR014014">
    <property type="entry name" value="RNA_helicase_DEAD_Q_motif"/>
</dbReference>
<dbReference type="GO" id="GO:0003724">
    <property type="term" value="F:RNA helicase activity"/>
    <property type="evidence" value="ECO:0007669"/>
    <property type="project" value="UniProtKB-EC"/>
</dbReference>
<feature type="short sequence motif" description="Q motif" evidence="10">
    <location>
        <begin position="2"/>
        <end position="30"/>
    </location>
</feature>
<feature type="region of interest" description="Disordered" evidence="12">
    <location>
        <begin position="376"/>
        <end position="428"/>
    </location>
</feature>
<feature type="domain" description="Helicase ATP-binding" evidence="13">
    <location>
        <begin position="33"/>
        <end position="206"/>
    </location>
</feature>
<dbReference type="PROSITE" id="PS51194">
    <property type="entry name" value="HELICASE_CTER"/>
    <property type="match status" value="1"/>
</dbReference>
<evidence type="ECO:0000259" key="15">
    <source>
        <dbReference type="PROSITE" id="PS51195"/>
    </source>
</evidence>
<dbReference type="PROSITE" id="PS00039">
    <property type="entry name" value="DEAD_ATP_HELICASE"/>
    <property type="match status" value="1"/>
</dbReference>
<dbReference type="GO" id="GO:0005829">
    <property type="term" value="C:cytosol"/>
    <property type="evidence" value="ECO:0007669"/>
    <property type="project" value="TreeGrafter"/>
</dbReference>
<sequence length="521" mass="56496">MKLFSELGLSAKVLAAVHAAGYNEPTPIQEQAIPHALERRDVLGIAQTGTGKTASFVLPMLTMLEKGRARARMPRTLIIEPTRELAAQVAESFTRYGLDQKLNVALLIGGVSFADQDRKIDRGADVLIATPGRLLDHFERGKLLMTAVEVLVIDEADRMLDMGFIPDIERICKLLPVSRQTLFFSATMPPEITRLTEQFLQNPVRVEVAKPASAALTVTQRLVATKKDDFEKRDTLRRVIRDQTELTNAIIFCNRKRDVATLFRSLERHGFSAGALHGDMDQRSRTAMLQGFRDNKIQLLVASDVAARGLDIPAVSHVFNFDVPIHAEDYVHRIGRTGRAGRSGAAFTLATKADKKHLDAIEKLIGNEIEWLGEPVSAVSDDETSEKPARRSGSGRRSGSSTRRRGAAAAAAEPASETAPEQAVEAEPAVVRAEAGELDVPVEAITRDASVETVEEDVAPVQKPSRSRAASSDRARPAASSSRTRGAKPAAPRGGRNDDHGKSPVGFGDDIPAFMLIGTGT</sequence>
<dbReference type="SMART" id="SM00487">
    <property type="entry name" value="DEXDc"/>
    <property type="match status" value="1"/>
</dbReference>
<feature type="region of interest" description="Disordered" evidence="12">
    <location>
        <begin position="446"/>
        <end position="521"/>
    </location>
</feature>
<dbReference type="CDD" id="cd18787">
    <property type="entry name" value="SF2_C_DEAD"/>
    <property type="match status" value="1"/>
</dbReference>
<keyword evidence="4 11" id="KW-0378">Hydrolase</keyword>
<evidence type="ECO:0000256" key="11">
    <source>
        <dbReference type="RuleBase" id="RU000492"/>
    </source>
</evidence>
<dbReference type="GO" id="GO:0009266">
    <property type="term" value="P:response to temperature stimulus"/>
    <property type="evidence" value="ECO:0007669"/>
    <property type="project" value="UniProtKB-ARBA"/>
</dbReference>
<feature type="compositionally biased region" description="Low complexity" evidence="12">
    <location>
        <begin position="391"/>
        <end position="428"/>
    </location>
</feature>
<keyword evidence="2" id="KW-0963">Cytoplasm</keyword>
<dbReference type="RefSeq" id="WP_024350645.1">
    <property type="nucleotide sequence ID" value="NZ_BBWN01000016.1"/>
</dbReference>
<dbReference type="InterPro" id="IPR000629">
    <property type="entry name" value="RNA-helicase_DEAD-box_CS"/>
</dbReference>
<dbReference type="GO" id="GO:0042255">
    <property type="term" value="P:ribosome assembly"/>
    <property type="evidence" value="ECO:0007669"/>
    <property type="project" value="UniProtKB-ARBA"/>
</dbReference>
<evidence type="ECO:0000256" key="5">
    <source>
        <dbReference type="ARBA" id="ARBA00022806"/>
    </source>
</evidence>
<evidence type="ECO:0000259" key="14">
    <source>
        <dbReference type="PROSITE" id="PS51194"/>
    </source>
</evidence>
<evidence type="ECO:0000256" key="12">
    <source>
        <dbReference type="SAM" id="MobiDB-lite"/>
    </source>
</evidence>
<evidence type="ECO:0000256" key="2">
    <source>
        <dbReference type="ARBA" id="ARBA00022490"/>
    </source>
</evidence>
<organism evidence="16">
    <name type="scientific">Aurantimonas coralicida</name>
    <dbReference type="NCBI Taxonomy" id="182270"/>
    <lineage>
        <taxon>Bacteria</taxon>
        <taxon>Pseudomonadati</taxon>
        <taxon>Pseudomonadota</taxon>
        <taxon>Alphaproteobacteria</taxon>
        <taxon>Hyphomicrobiales</taxon>
        <taxon>Aurantimonadaceae</taxon>
        <taxon>Aurantimonas</taxon>
    </lineage>
</organism>
<dbReference type="Pfam" id="PF00270">
    <property type="entry name" value="DEAD"/>
    <property type="match status" value="1"/>
</dbReference>
<keyword evidence="6 11" id="KW-0067">ATP-binding</keyword>
<reference evidence="16" key="1">
    <citation type="journal article" date="2015" name="Proc. Natl. Acad. Sci. U.S.A.">
        <title>Bacterial clade with the ribosomal RNA operon on a small plasmid rather than the chromosome.</title>
        <authorList>
            <person name="Anda M."/>
            <person name="Ohtsubo Y."/>
            <person name="Okubo T."/>
            <person name="Sugawara M."/>
            <person name="Nagata Y."/>
            <person name="Tsuda M."/>
            <person name="Minamisawa K."/>
            <person name="Mitsui H."/>
        </authorList>
    </citation>
    <scope>NUCLEOTIDE SEQUENCE</scope>
    <source>
        <strain evidence="16">DSM 14790</strain>
    </source>
</reference>
<dbReference type="InterPro" id="IPR014001">
    <property type="entry name" value="Helicase_ATP-bd"/>
</dbReference>
<dbReference type="FunFam" id="3.40.50.300:FF:000108">
    <property type="entry name" value="ATP-dependent RNA helicase RhlE"/>
    <property type="match status" value="1"/>
</dbReference>
<dbReference type="GO" id="GO:0005524">
    <property type="term" value="F:ATP binding"/>
    <property type="evidence" value="ECO:0007669"/>
    <property type="project" value="UniProtKB-KW"/>
</dbReference>
<feature type="domain" description="Helicase C-terminal" evidence="14">
    <location>
        <begin position="217"/>
        <end position="380"/>
    </location>
</feature>
<dbReference type="GO" id="GO:0003676">
    <property type="term" value="F:nucleic acid binding"/>
    <property type="evidence" value="ECO:0007669"/>
    <property type="project" value="InterPro"/>
</dbReference>
<proteinExistence type="inferred from homology"/>
<dbReference type="EMBL" id="LC066374">
    <property type="protein sequence ID" value="BAT27058.1"/>
    <property type="molecule type" value="Genomic_DNA"/>
</dbReference>
<dbReference type="GO" id="GO:0016787">
    <property type="term" value="F:hydrolase activity"/>
    <property type="evidence" value="ECO:0007669"/>
    <property type="project" value="UniProtKB-KW"/>
</dbReference>
<evidence type="ECO:0000256" key="8">
    <source>
        <dbReference type="ARBA" id="ARBA00047984"/>
    </source>
</evidence>
<dbReference type="AlphaFoldDB" id="A0A0P0YZE0"/>
<dbReference type="PROSITE" id="PS51195">
    <property type="entry name" value="Q_MOTIF"/>
    <property type="match status" value="1"/>
</dbReference>
<evidence type="ECO:0000256" key="3">
    <source>
        <dbReference type="ARBA" id="ARBA00022741"/>
    </source>
</evidence>